<dbReference type="InterPro" id="IPR050953">
    <property type="entry name" value="N4_N6_ade-DNA_methylase"/>
</dbReference>
<evidence type="ECO:0000256" key="1">
    <source>
        <dbReference type="ARBA" id="ARBA00011900"/>
    </source>
</evidence>
<comment type="catalytic activity">
    <reaction evidence="7">
        <text>a 2'-deoxyadenosine in DNA + S-adenosyl-L-methionine = an N(6)-methyl-2'-deoxyadenosine in DNA + S-adenosyl-L-homocysteine + H(+)</text>
        <dbReference type="Rhea" id="RHEA:15197"/>
        <dbReference type="Rhea" id="RHEA-COMP:12418"/>
        <dbReference type="Rhea" id="RHEA-COMP:12419"/>
        <dbReference type="ChEBI" id="CHEBI:15378"/>
        <dbReference type="ChEBI" id="CHEBI:57856"/>
        <dbReference type="ChEBI" id="CHEBI:59789"/>
        <dbReference type="ChEBI" id="CHEBI:90615"/>
        <dbReference type="ChEBI" id="CHEBI:90616"/>
        <dbReference type="EC" id="2.1.1.72"/>
    </reaction>
</comment>
<evidence type="ECO:0000256" key="4">
    <source>
        <dbReference type="ARBA" id="ARBA00022691"/>
    </source>
</evidence>
<dbReference type="REBASE" id="166975">
    <property type="entry name" value="M.Pag7805ORF1514P"/>
</dbReference>
<keyword evidence="4" id="KW-0949">S-adenosyl-L-methionine</keyword>
<organism evidence="10">
    <name type="scientific">Planktothrix agardhii</name>
    <name type="common">Oscillatoria agardhii</name>
    <dbReference type="NCBI Taxonomy" id="1160"/>
    <lineage>
        <taxon>Bacteria</taxon>
        <taxon>Bacillati</taxon>
        <taxon>Cyanobacteriota</taxon>
        <taxon>Cyanophyceae</taxon>
        <taxon>Oscillatoriophycideae</taxon>
        <taxon>Oscillatoriales</taxon>
        <taxon>Microcoleaceae</taxon>
        <taxon>Planktothrix</taxon>
    </lineage>
</organism>
<evidence type="ECO:0000256" key="5">
    <source>
        <dbReference type="ARBA" id="ARBA00022747"/>
    </source>
</evidence>
<dbReference type="InterPro" id="IPR029063">
    <property type="entry name" value="SAM-dependent_MTases_sf"/>
</dbReference>
<reference evidence="10" key="1">
    <citation type="submission" date="2015-09" db="EMBL/GenBank/DDBJ databases">
        <authorList>
            <person name="Jackson K.R."/>
            <person name="Lunt B.L."/>
            <person name="Fisher J.N.B."/>
            <person name="Gardner A.V."/>
            <person name="Bailey M.E."/>
            <person name="Deus L.M."/>
            <person name="Earl A.S."/>
            <person name="Gibby P.D."/>
            <person name="Hartmann K.A."/>
            <person name="Liu J.E."/>
            <person name="Manci A.M."/>
            <person name="Nielsen D.A."/>
            <person name="Solomon M.B."/>
            <person name="Breakwell D.P."/>
            <person name="Burnett S.H."/>
            <person name="Grose J.H."/>
        </authorList>
    </citation>
    <scope>NUCLEOTIDE SEQUENCE</scope>
    <source>
        <strain evidence="10">7805</strain>
    </source>
</reference>
<dbReference type="PRINTS" id="PR00507">
    <property type="entry name" value="N12N6MTFRASE"/>
</dbReference>
<dbReference type="EC" id="2.1.1.72" evidence="1"/>
<dbReference type="RefSeq" id="WP_235751796.1">
    <property type="nucleotide sequence ID" value="NZ_JBIIEP010000065.1"/>
</dbReference>
<evidence type="ECO:0000256" key="7">
    <source>
        <dbReference type="ARBA" id="ARBA00047942"/>
    </source>
</evidence>
<dbReference type="GO" id="GO:0009007">
    <property type="term" value="F:site-specific DNA-methyltransferase (adenine-specific) activity"/>
    <property type="evidence" value="ECO:0007669"/>
    <property type="project" value="UniProtKB-EC"/>
</dbReference>
<dbReference type="SUPFAM" id="SSF53335">
    <property type="entry name" value="S-adenosyl-L-methionine-dependent methyltransferases"/>
    <property type="match status" value="1"/>
</dbReference>
<evidence type="ECO:0000259" key="9">
    <source>
        <dbReference type="Pfam" id="PF12950"/>
    </source>
</evidence>
<dbReference type="PANTHER" id="PTHR33841">
    <property type="entry name" value="DNA METHYLTRANSFERASE YEEA-RELATED"/>
    <property type="match status" value="1"/>
</dbReference>
<dbReference type="InterPro" id="IPR011639">
    <property type="entry name" value="MethylTrfase_TaqI-like_dom"/>
</dbReference>
<dbReference type="InterPro" id="IPR002052">
    <property type="entry name" value="DNA_methylase_N6_adenine_CS"/>
</dbReference>
<dbReference type="Gene3D" id="3.40.50.150">
    <property type="entry name" value="Vaccinia Virus protein VP39"/>
    <property type="match status" value="1"/>
</dbReference>
<protein>
    <recommendedName>
        <fullName evidence="1">site-specific DNA-methyltransferase (adenine-specific)</fullName>
        <ecNumber evidence="1">2.1.1.72</ecNumber>
    </recommendedName>
</protein>
<dbReference type="PANTHER" id="PTHR33841:SF6">
    <property type="entry name" value="TYPE II METHYLTRANSFERASE M.HINDII"/>
    <property type="match status" value="1"/>
</dbReference>
<dbReference type="AlphaFoldDB" id="A0A1J1JFF0"/>
<dbReference type="InterPro" id="IPR025931">
    <property type="entry name" value="TaqI_C"/>
</dbReference>
<accession>A0A1J1JFF0</accession>
<dbReference type="EMBL" id="LO018304">
    <property type="protein sequence ID" value="CUM59481.1"/>
    <property type="molecule type" value="Genomic_DNA"/>
</dbReference>
<gene>
    <name evidence="10" type="ORF">PLAM_1514</name>
</gene>
<proteinExistence type="predicted"/>
<dbReference type="PROSITE" id="PS00092">
    <property type="entry name" value="N6_MTASE"/>
    <property type="match status" value="1"/>
</dbReference>
<dbReference type="GO" id="GO:0032259">
    <property type="term" value="P:methylation"/>
    <property type="evidence" value="ECO:0007669"/>
    <property type="project" value="UniProtKB-KW"/>
</dbReference>
<feature type="domain" description="TaqI-like C-terminal specificity" evidence="9">
    <location>
        <begin position="385"/>
        <end position="516"/>
    </location>
</feature>
<evidence type="ECO:0000256" key="2">
    <source>
        <dbReference type="ARBA" id="ARBA00022603"/>
    </source>
</evidence>
<dbReference type="Pfam" id="PF12950">
    <property type="entry name" value="TaqI_C"/>
    <property type="match status" value="1"/>
</dbReference>
<evidence type="ECO:0000259" key="8">
    <source>
        <dbReference type="Pfam" id="PF07669"/>
    </source>
</evidence>
<name>A0A1J1JFF0_PLAAG</name>
<keyword evidence="6" id="KW-0238">DNA-binding</keyword>
<keyword evidence="2" id="KW-0489">Methyltransferase</keyword>
<dbReference type="GO" id="GO:0003677">
    <property type="term" value="F:DNA binding"/>
    <property type="evidence" value="ECO:0007669"/>
    <property type="project" value="UniProtKB-KW"/>
</dbReference>
<evidence type="ECO:0000313" key="10">
    <source>
        <dbReference type="EMBL" id="CUM59481.1"/>
    </source>
</evidence>
<dbReference type="Pfam" id="PF07669">
    <property type="entry name" value="Eco57I"/>
    <property type="match status" value="1"/>
</dbReference>
<evidence type="ECO:0000256" key="6">
    <source>
        <dbReference type="ARBA" id="ARBA00023125"/>
    </source>
</evidence>
<keyword evidence="5" id="KW-0680">Restriction system</keyword>
<keyword evidence="3" id="KW-0808">Transferase</keyword>
<evidence type="ECO:0000256" key="3">
    <source>
        <dbReference type="ARBA" id="ARBA00022679"/>
    </source>
</evidence>
<sequence>MPLKIENLNQTFDDFLNNQVKLENKLCLQMRKQNGIFFTKSSLVIDSVLECLPNDKSLLSKTILEPSCGQGVFLLRIIIKVYIICQEEIAIKEFIETNLYFVDIDPHMIEQTKKNISELYMILFQKSFDGKFNCYCLDFTLIKPNLDLFPNDFLDLYNFYNKFDYIIGNPPYVTLYGRRDKKKNEGQRIYYLNQYSQFPSELKNGKINYVMLFIEHGIKFLKPTGTLSFIVDLSFLETAYKYCRKYIIQNYTLRKFVYNIKSFESVASGQIILVIDKISPKLNEVKVVNSEKNSIYYIPQSNWNSPDDEFQFRLPSSSDLTDILNKIFSKQDPTLKALYPTKNLRTCVMLLDMEHLFTGTNPLHYSDVVKSYPYYRGSTGVKYKYSKPYYEKYFYYDKSLQDQVNDQLKEELTAQGIKNKKRIGLGETVVYDNPKVYIRQSAKELIATFDPNPSTANNSLYVFSLRDKKDESIFFLKYLCGLINSSIYTFFAQQRRIIRYNTGKQPQIKVSDLYQIFIPSESELQKKIVILVDEIYENPEFCDVLKAEIDQLLFNYYQLERNQITLIKKSLESFAG</sequence>
<dbReference type="GO" id="GO:0009307">
    <property type="term" value="P:DNA restriction-modification system"/>
    <property type="evidence" value="ECO:0007669"/>
    <property type="project" value="UniProtKB-KW"/>
</dbReference>
<feature type="domain" description="Type II methyltransferase M.TaqI-like" evidence="8">
    <location>
        <begin position="98"/>
        <end position="259"/>
    </location>
</feature>
<dbReference type="REBASE" id="640856">
    <property type="entry name" value="M.Pag365ORF3205P"/>
</dbReference>